<dbReference type="AlphaFoldDB" id="A0A5S6Q537"/>
<organism evidence="4 5">
    <name type="scientific">Trichuris muris</name>
    <name type="common">Mouse whipworm</name>
    <dbReference type="NCBI Taxonomy" id="70415"/>
    <lineage>
        <taxon>Eukaryota</taxon>
        <taxon>Metazoa</taxon>
        <taxon>Ecdysozoa</taxon>
        <taxon>Nematoda</taxon>
        <taxon>Enoplea</taxon>
        <taxon>Dorylaimia</taxon>
        <taxon>Trichinellida</taxon>
        <taxon>Trichuridae</taxon>
        <taxon>Trichuris</taxon>
    </lineage>
</organism>
<evidence type="ECO:0000313" key="4">
    <source>
        <dbReference type="Proteomes" id="UP000046395"/>
    </source>
</evidence>
<name>A0A5S6Q537_TRIMR</name>
<accession>A0A5S6Q537</accession>
<sequence>MADFTKIGRTNDAYGNLQTTNGLRIITNDQFFVLRKLDSFSKELATNSTFFIRHTIVHSEGEMRKDIKCTFDRVGSNGKCRDLKELFANKAPLLKMRSAEPTGFNCTLARRKPSLTDSYVWDLPEMPFGNACPSNRSYECDCADQLEYGKLPANYPCLNGATKARNENGTVRCVCLNGYGGKSCENVLAPKTSIMYYVEGVLIYFAFVIICLLIFTTCVLSCLTKTKRSIHRRFTIQGFQKNK</sequence>
<keyword evidence="2" id="KW-0472">Membrane</keyword>
<dbReference type="CDD" id="cd00054">
    <property type="entry name" value="EGF_CA"/>
    <property type="match status" value="1"/>
</dbReference>
<evidence type="ECO:0000256" key="2">
    <source>
        <dbReference type="SAM" id="Phobius"/>
    </source>
</evidence>
<dbReference type="Proteomes" id="UP000046395">
    <property type="component" value="Unassembled WGS sequence"/>
</dbReference>
<keyword evidence="1" id="KW-1015">Disulfide bond</keyword>
<dbReference type="SUPFAM" id="SSF57196">
    <property type="entry name" value="EGF/Laminin"/>
    <property type="match status" value="1"/>
</dbReference>
<dbReference type="PROSITE" id="PS00022">
    <property type="entry name" value="EGF_1"/>
    <property type="match status" value="1"/>
</dbReference>
<dbReference type="InterPro" id="IPR000742">
    <property type="entry name" value="EGF"/>
</dbReference>
<keyword evidence="2" id="KW-1133">Transmembrane helix</keyword>
<evidence type="ECO:0000313" key="5">
    <source>
        <dbReference type="WBParaSite" id="TMUE_0000002067.1"/>
    </source>
</evidence>
<dbReference type="PROSITE" id="PS01186">
    <property type="entry name" value="EGF_2"/>
    <property type="match status" value="1"/>
</dbReference>
<feature type="transmembrane region" description="Helical" evidence="2">
    <location>
        <begin position="201"/>
        <end position="223"/>
    </location>
</feature>
<evidence type="ECO:0000256" key="1">
    <source>
        <dbReference type="PROSITE-ProRule" id="PRU00076"/>
    </source>
</evidence>
<proteinExistence type="predicted"/>
<reference evidence="5" key="1">
    <citation type="submission" date="2019-12" db="UniProtKB">
        <authorList>
            <consortium name="WormBaseParasite"/>
        </authorList>
    </citation>
    <scope>IDENTIFICATION</scope>
</reference>
<keyword evidence="1" id="KW-0245">EGF-like domain</keyword>
<keyword evidence="4" id="KW-1185">Reference proteome</keyword>
<evidence type="ECO:0000259" key="3">
    <source>
        <dbReference type="PROSITE" id="PS50026"/>
    </source>
</evidence>
<feature type="domain" description="EGF-like" evidence="3">
    <location>
        <begin position="148"/>
        <end position="185"/>
    </location>
</feature>
<keyword evidence="2" id="KW-0812">Transmembrane</keyword>
<comment type="caution">
    <text evidence="1">Lacks conserved residue(s) required for the propagation of feature annotation.</text>
</comment>
<dbReference type="PROSITE" id="PS50026">
    <property type="entry name" value="EGF_3"/>
    <property type="match status" value="1"/>
</dbReference>
<dbReference type="Gene3D" id="2.10.25.10">
    <property type="entry name" value="Laminin"/>
    <property type="match status" value="1"/>
</dbReference>
<dbReference type="WBParaSite" id="TMUE_0000002067.1">
    <property type="protein sequence ID" value="TMUE_0000002067.1"/>
    <property type="gene ID" value="WBGene00297928"/>
</dbReference>
<protein>
    <submittedName>
        <fullName evidence="5">EGF-like domain-containing protein</fullName>
    </submittedName>
</protein>
<feature type="disulfide bond" evidence="1">
    <location>
        <begin position="175"/>
        <end position="184"/>
    </location>
</feature>